<comment type="caution">
    <text evidence="2">The sequence shown here is derived from an EMBL/GenBank/DDBJ whole genome shotgun (WGS) entry which is preliminary data.</text>
</comment>
<accession>A0A327ZDR9</accession>
<dbReference type="OrthoDB" id="5148800at2"/>
<dbReference type="RefSeq" id="WP_111651197.1">
    <property type="nucleotide sequence ID" value="NZ_JACHWI010000011.1"/>
</dbReference>
<dbReference type="EMBL" id="QLMJ01000011">
    <property type="protein sequence ID" value="RAK34530.1"/>
    <property type="molecule type" value="Genomic_DNA"/>
</dbReference>
<feature type="transmembrane region" description="Helical" evidence="1">
    <location>
        <begin position="36"/>
        <end position="57"/>
    </location>
</feature>
<evidence type="ECO:0000256" key="1">
    <source>
        <dbReference type="SAM" id="Phobius"/>
    </source>
</evidence>
<organism evidence="2 3">
    <name type="scientific">Actinoplanes lutulentus</name>
    <dbReference type="NCBI Taxonomy" id="1287878"/>
    <lineage>
        <taxon>Bacteria</taxon>
        <taxon>Bacillati</taxon>
        <taxon>Actinomycetota</taxon>
        <taxon>Actinomycetes</taxon>
        <taxon>Micromonosporales</taxon>
        <taxon>Micromonosporaceae</taxon>
        <taxon>Actinoplanes</taxon>
    </lineage>
</organism>
<keyword evidence="1" id="KW-0472">Membrane</keyword>
<dbReference type="Proteomes" id="UP000249341">
    <property type="component" value="Unassembled WGS sequence"/>
</dbReference>
<keyword evidence="1" id="KW-0812">Transmembrane</keyword>
<evidence type="ECO:0000313" key="3">
    <source>
        <dbReference type="Proteomes" id="UP000249341"/>
    </source>
</evidence>
<gene>
    <name evidence="2" type="ORF">B0I29_111129</name>
</gene>
<reference evidence="2 3" key="1">
    <citation type="submission" date="2018-06" db="EMBL/GenBank/DDBJ databases">
        <title>Genomic Encyclopedia of Type Strains, Phase III (KMG-III): the genomes of soil and plant-associated and newly described type strains.</title>
        <authorList>
            <person name="Whitman W."/>
        </authorList>
    </citation>
    <scope>NUCLEOTIDE SEQUENCE [LARGE SCALE GENOMIC DNA]</scope>
    <source>
        <strain evidence="2 3">CGMCC 4.7090</strain>
    </source>
</reference>
<protein>
    <recommendedName>
        <fullName evidence="4">PH (Pleckstrin Homology) domain-containing protein</fullName>
    </recommendedName>
</protein>
<dbReference type="AlphaFoldDB" id="A0A327ZDR9"/>
<name>A0A327ZDR9_9ACTN</name>
<proteinExistence type="predicted"/>
<sequence>MIAVFRPPLWLRVVQLILFGGLALALTGGGLEEGGWVLPLALTGSVLTLACGARLWVIRIILYADRLLLINLFRTVVLPWGEVAKAGHDEQGLWVRDRDYHEYRPTALQVTSEAFAFVQRATLADARAAAARINRIRKKRS</sequence>
<keyword evidence="3" id="KW-1185">Reference proteome</keyword>
<evidence type="ECO:0000313" key="2">
    <source>
        <dbReference type="EMBL" id="RAK34530.1"/>
    </source>
</evidence>
<feature type="transmembrane region" description="Helical" evidence="1">
    <location>
        <begin position="9"/>
        <end position="30"/>
    </location>
</feature>
<evidence type="ECO:0008006" key="4">
    <source>
        <dbReference type="Google" id="ProtNLM"/>
    </source>
</evidence>
<keyword evidence="1" id="KW-1133">Transmembrane helix</keyword>